<dbReference type="InterPro" id="IPR036179">
    <property type="entry name" value="Ig-like_dom_sf"/>
</dbReference>
<evidence type="ECO:0000256" key="2">
    <source>
        <dbReference type="ARBA" id="ARBA00022692"/>
    </source>
</evidence>
<reference evidence="6" key="1">
    <citation type="submission" date="2013-03" db="EMBL/GenBank/DDBJ databases">
        <authorList>
            <person name="Jeffery W."/>
            <person name="Warren W."/>
            <person name="Wilson R.K."/>
        </authorList>
    </citation>
    <scope>NUCLEOTIDE SEQUENCE</scope>
    <source>
        <strain evidence="6">female</strain>
    </source>
</reference>
<evidence type="ECO:0000313" key="6">
    <source>
        <dbReference type="Proteomes" id="UP000018467"/>
    </source>
</evidence>
<reference evidence="5" key="3">
    <citation type="submission" date="2025-08" db="UniProtKB">
        <authorList>
            <consortium name="Ensembl"/>
        </authorList>
    </citation>
    <scope>IDENTIFICATION</scope>
</reference>
<dbReference type="InterPro" id="IPR050671">
    <property type="entry name" value="CD300_family_receptors"/>
</dbReference>
<dbReference type="InterPro" id="IPR013106">
    <property type="entry name" value="Ig_V-set"/>
</dbReference>
<evidence type="ECO:0000256" key="1">
    <source>
        <dbReference type="ARBA" id="ARBA00004370"/>
    </source>
</evidence>
<organism evidence="5 6">
    <name type="scientific">Astyanax mexicanus</name>
    <name type="common">Blind cave fish</name>
    <name type="synonym">Astyanax fasciatus mexicanus</name>
    <dbReference type="NCBI Taxonomy" id="7994"/>
    <lineage>
        <taxon>Eukaryota</taxon>
        <taxon>Metazoa</taxon>
        <taxon>Chordata</taxon>
        <taxon>Craniata</taxon>
        <taxon>Vertebrata</taxon>
        <taxon>Euteleostomi</taxon>
        <taxon>Actinopterygii</taxon>
        <taxon>Neopterygii</taxon>
        <taxon>Teleostei</taxon>
        <taxon>Ostariophysi</taxon>
        <taxon>Characiformes</taxon>
        <taxon>Characoidei</taxon>
        <taxon>Acestrorhamphidae</taxon>
        <taxon>Acestrorhamphinae</taxon>
        <taxon>Astyanax</taxon>
    </lineage>
</organism>
<sequence length="484" mass="54957">MFTIRISNVNSEDGGVYYCGVRTVEYPFYSLATIKTVYLHTTEKVASVRVSGVLGGRIMMECKHPEENHKSKFFCKESRKECSEKTYSRKQYQWEKTGGFTVFNDTSKGSLMVFLINVTEGIYRCGVDVSEFYEKYTEVTVEVTEDPCCGKTISQVGRIGETLKIFCQNPLTFRSNPKYFCKEDNDHICQDISSLRPAEKYSLSDHNQTGLFIVSVFNLTLSDAGVYWCGVETSEKVLRYTSLTTKVQISIKFDALIGYEDSVIQIRCPYASNFKQHSKHFCKENEEKKCFTQQKNLQPSTQRFSLSNNITAGVFTVTIRGLTAEDAGKYWCAVKTGDVLMKYLSNELKIIMKQELHVIGREAHNVSINCTSSRTIDSEKKNNGKFFCMGKHPSSCDQDGVKVSSERNRRGRFSLSDDASSGIFTVSITDLREEDSGTYWCGEESSASAIYTKVHLQVTKGWSFVLFHSLLSFRINIDKKSKLR</sequence>
<dbReference type="Bgee" id="ENSAMXG00000001417">
    <property type="expression patterns" value="Expressed in mesonephros and 2 other cell types or tissues"/>
</dbReference>
<dbReference type="SUPFAM" id="SSF48726">
    <property type="entry name" value="Immunoglobulin"/>
    <property type="match status" value="4"/>
</dbReference>
<dbReference type="Proteomes" id="UP000018467">
    <property type="component" value="Unassembled WGS sequence"/>
</dbReference>
<proteinExistence type="predicted"/>
<dbReference type="STRING" id="7994.ENSAMXP00000001437"/>
<keyword evidence="6" id="KW-1185">Reference proteome</keyword>
<dbReference type="Gene3D" id="2.60.40.10">
    <property type="entry name" value="Immunoglobulins"/>
    <property type="match status" value="4"/>
</dbReference>
<feature type="domain" description="Immunoglobulin" evidence="4">
    <location>
        <begin position="355"/>
        <end position="459"/>
    </location>
</feature>
<feature type="domain" description="Immunoglobulin" evidence="4">
    <location>
        <begin position="253"/>
        <end position="353"/>
    </location>
</feature>
<dbReference type="SMART" id="SM00409">
    <property type="entry name" value="IG"/>
    <property type="match status" value="4"/>
</dbReference>
<dbReference type="HOGENOM" id="CLU_051023_3_1_1"/>
<keyword evidence="3" id="KW-0472">Membrane</keyword>
<reference evidence="5" key="4">
    <citation type="submission" date="2025-09" db="UniProtKB">
        <authorList>
            <consortium name="Ensembl"/>
        </authorList>
    </citation>
    <scope>IDENTIFICATION</scope>
</reference>
<comment type="subcellular location">
    <subcellularLocation>
        <location evidence="1">Membrane</location>
    </subcellularLocation>
</comment>
<keyword evidence="2" id="KW-0812">Transmembrane</keyword>
<dbReference type="AlphaFoldDB" id="W5K1H7"/>
<name>W5K1H7_ASTMX</name>
<protein>
    <recommendedName>
        <fullName evidence="4">Immunoglobulin domain-containing protein</fullName>
    </recommendedName>
</protein>
<feature type="domain" description="Immunoglobulin" evidence="4">
    <location>
        <begin position="47"/>
        <end position="142"/>
    </location>
</feature>
<evidence type="ECO:0000259" key="4">
    <source>
        <dbReference type="SMART" id="SM00409"/>
    </source>
</evidence>
<reference evidence="6" key="2">
    <citation type="journal article" date="2014" name="Nat. Commun.">
        <title>The cavefish genome reveals candidate genes for eye loss.</title>
        <authorList>
            <person name="McGaugh S.E."/>
            <person name="Gross J.B."/>
            <person name="Aken B."/>
            <person name="Blin M."/>
            <person name="Borowsky R."/>
            <person name="Chalopin D."/>
            <person name="Hinaux H."/>
            <person name="Jeffery W.R."/>
            <person name="Keene A."/>
            <person name="Ma L."/>
            <person name="Minx P."/>
            <person name="Murphy D."/>
            <person name="O'Quin K.E."/>
            <person name="Retaux S."/>
            <person name="Rohner N."/>
            <person name="Searle S.M."/>
            <person name="Stahl B.A."/>
            <person name="Tabin C."/>
            <person name="Volff J.N."/>
            <person name="Yoshizawa M."/>
            <person name="Warren W.C."/>
        </authorList>
    </citation>
    <scope>NUCLEOTIDE SEQUENCE [LARGE SCALE GENOMIC DNA]</scope>
    <source>
        <strain evidence="6">female</strain>
    </source>
</reference>
<dbReference type="GeneTree" id="ENSGT00950000182977"/>
<dbReference type="GO" id="GO:0004888">
    <property type="term" value="F:transmembrane signaling receptor activity"/>
    <property type="evidence" value="ECO:0007669"/>
    <property type="project" value="TreeGrafter"/>
</dbReference>
<dbReference type="PANTHER" id="PTHR11860:SF118">
    <property type="entry name" value="CMRF35-LIKE MOLECULE 3-RELATED"/>
    <property type="match status" value="1"/>
</dbReference>
<dbReference type="InParanoid" id="W5K1H7"/>
<dbReference type="InterPro" id="IPR003599">
    <property type="entry name" value="Ig_sub"/>
</dbReference>
<dbReference type="InterPro" id="IPR013783">
    <property type="entry name" value="Ig-like_fold"/>
</dbReference>
<evidence type="ECO:0000256" key="3">
    <source>
        <dbReference type="ARBA" id="ARBA00023136"/>
    </source>
</evidence>
<dbReference type="PANTHER" id="PTHR11860">
    <property type="entry name" value="POLYMERIC-IMMUNOGLOBULIN RECEPTOR"/>
    <property type="match status" value="1"/>
</dbReference>
<evidence type="ECO:0000313" key="5">
    <source>
        <dbReference type="Ensembl" id="ENSAMXP00000001437.2"/>
    </source>
</evidence>
<accession>W5K1H7</accession>
<dbReference type="Ensembl" id="ENSAMXT00000001437.2">
    <property type="protein sequence ID" value="ENSAMXP00000001437.2"/>
    <property type="gene ID" value="ENSAMXG00000001417.2"/>
</dbReference>
<dbReference type="GO" id="GO:0005886">
    <property type="term" value="C:plasma membrane"/>
    <property type="evidence" value="ECO:0007669"/>
    <property type="project" value="TreeGrafter"/>
</dbReference>
<dbReference type="Pfam" id="PF07686">
    <property type="entry name" value="V-set"/>
    <property type="match status" value="2"/>
</dbReference>
<feature type="domain" description="Immunoglobulin" evidence="4">
    <location>
        <begin position="152"/>
        <end position="248"/>
    </location>
</feature>